<evidence type="ECO:0000313" key="4">
    <source>
        <dbReference type="EMBL" id="KKO75743.1"/>
    </source>
</evidence>
<dbReference type="Pfam" id="PF24681">
    <property type="entry name" value="Kelch_KLHDC2_KLHL20_DRC7"/>
    <property type="match status" value="1"/>
</dbReference>
<keyword evidence="2" id="KW-0677">Repeat</keyword>
<dbReference type="Pfam" id="PF06588">
    <property type="entry name" value="Muskelin_N"/>
    <property type="match status" value="1"/>
</dbReference>
<dbReference type="Gene3D" id="2.120.10.80">
    <property type="entry name" value="Kelch-type beta propeller"/>
    <property type="match status" value="2"/>
</dbReference>
<dbReference type="VEuPathDB" id="MicrosporidiaDB:G9O61_00g000270"/>
<feature type="domain" description="Muskelin N-terminal" evidence="3">
    <location>
        <begin position="16"/>
        <end position="185"/>
    </location>
</feature>
<dbReference type="PANTHER" id="PTHR15526">
    <property type="entry name" value="MUSKELIN"/>
    <property type="match status" value="1"/>
</dbReference>
<dbReference type="EMBL" id="JPQZ01000013">
    <property type="protein sequence ID" value="KKO75743.1"/>
    <property type="molecule type" value="Genomic_DNA"/>
</dbReference>
<dbReference type="Proteomes" id="UP000034350">
    <property type="component" value="Unassembled WGS sequence"/>
</dbReference>
<dbReference type="InterPro" id="IPR010565">
    <property type="entry name" value="Muskelin_N"/>
</dbReference>
<dbReference type="AlphaFoldDB" id="A0A0F9WS87"/>
<evidence type="ECO:0000256" key="1">
    <source>
        <dbReference type="ARBA" id="ARBA00022441"/>
    </source>
</evidence>
<dbReference type="VEuPathDB" id="MicrosporidiaDB:AAJ76_1300043529"/>
<evidence type="ECO:0000256" key="2">
    <source>
        <dbReference type="ARBA" id="ARBA00022737"/>
    </source>
</evidence>
<dbReference type="RefSeq" id="XP_024331485.1">
    <property type="nucleotide sequence ID" value="XM_024473948.1"/>
</dbReference>
<keyword evidence="5" id="KW-1185">Reference proteome</keyword>
<dbReference type="OrthoDB" id="2194092at2759"/>
<dbReference type="Gene3D" id="2.60.120.260">
    <property type="entry name" value="Galactose-binding domain-like"/>
    <property type="match status" value="1"/>
</dbReference>
<sequence length="690" mass="81088">MYITLETLRNKNTLWTIPYKIDCYSSYASTYKPSNILVDNPSDANSRWSTTTNDHRQYIILEYKSSVVSTITFGKFSKIHVCNIKEMKISVSYDKKSWIEVFYGGLKNDTTNETHNLLYIQDELIISRYMKIEPLAAWGMNFNYSIWFIQLKGISNTRFNDIMYERQRTQDIKTVKKILKKYNECILDSESEIERLIKYKDFDKLENYILNLNDDKFDVYVKKSAYYGNWTEIKNNENKDWPCPRGGHQMVCTSKGIYLYGGWDGLEELGDMWHYNGSWKCLYQDLNKRDTYKDDTIEKDVVSDKNMNCSVRLGQSTFEEEINITRQSEIEKEHCGANTITYVEDITTTLQDTPGKRSCHKMCTDGQRLYLSGKYIPTSERTGEISSSDIWVYNGKWVKYNSTGDVASNMYDHYLVYMHNLIYMFGGKTTNFDDSFGGLYKIQIDDKLSSAKWTRLLDSTIQSHDSPVLKGRLGHVLLHINLPEYPNTLAVVGGQRGKEYFKSISLYSLDTNTVYETIPFPIYTDGRVLQRSILYNTDILILFTYGKDKESRLDISALYSYSLVFRKWTEIELDSAGPMPRTAHQFVLWNNIFYLFGGNVVDTRQSDLWMLELKKRTYKDARRMAFMTVRKHKFFEIYKNDTQEGLKYLRSKVKECVVDRYTKRIFEDTCYEIFKRKSDALEDIEQYINK</sequence>
<reference evidence="4 5" key="1">
    <citation type="journal article" date="2015" name="Environ. Microbiol.">
        <title>Genome analyses suggest the presence of polyploidy and recent human-driven expansions in eight global populations of the honeybee pathogen Nosema ceranae.</title>
        <authorList>
            <person name="Pelin A."/>
            <person name="Selman M."/>
            <person name="Aris-Brosou S."/>
            <person name="Farinelli L."/>
            <person name="Corradi N."/>
        </authorList>
    </citation>
    <scope>NUCLEOTIDE SEQUENCE [LARGE SCALE GENOMIC DNA]</scope>
    <source>
        <strain evidence="4 5">PA08 1199</strain>
    </source>
</reference>
<proteinExistence type="predicted"/>
<dbReference type="InterPro" id="IPR015915">
    <property type="entry name" value="Kelch-typ_b-propeller"/>
</dbReference>
<dbReference type="VEuPathDB" id="MicrosporidiaDB:NCER_100265"/>
<evidence type="ECO:0000259" key="3">
    <source>
        <dbReference type="Pfam" id="PF06588"/>
    </source>
</evidence>
<dbReference type="InterPro" id="IPR008979">
    <property type="entry name" value="Galactose-bd-like_sf"/>
</dbReference>
<accession>A0A0F9WS87</accession>
<dbReference type="PANTHER" id="PTHR15526:SF5">
    <property type="entry name" value="MUSKELIN"/>
    <property type="match status" value="1"/>
</dbReference>
<dbReference type="GO" id="GO:0005737">
    <property type="term" value="C:cytoplasm"/>
    <property type="evidence" value="ECO:0007669"/>
    <property type="project" value="TreeGrafter"/>
</dbReference>
<name>A0A0F9WS87_9MICR</name>
<comment type="caution">
    <text evidence="4">The sequence shown here is derived from an EMBL/GenBank/DDBJ whole genome shotgun (WGS) entry which is preliminary data.</text>
</comment>
<dbReference type="SUPFAM" id="SSF117281">
    <property type="entry name" value="Kelch motif"/>
    <property type="match status" value="2"/>
</dbReference>
<gene>
    <name evidence="4" type="ORF">AAJ76_1300043529</name>
</gene>
<dbReference type="SUPFAM" id="SSF49785">
    <property type="entry name" value="Galactose-binding domain-like"/>
    <property type="match status" value="1"/>
</dbReference>
<dbReference type="GeneID" id="36318850"/>
<evidence type="ECO:0000313" key="5">
    <source>
        <dbReference type="Proteomes" id="UP000034350"/>
    </source>
</evidence>
<organism evidence="4 5">
    <name type="scientific">Vairimorpha ceranae</name>
    <dbReference type="NCBI Taxonomy" id="40302"/>
    <lineage>
        <taxon>Eukaryota</taxon>
        <taxon>Fungi</taxon>
        <taxon>Fungi incertae sedis</taxon>
        <taxon>Microsporidia</taxon>
        <taxon>Nosematidae</taxon>
        <taxon>Vairimorpha</taxon>
    </lineage>
</organism>
<keyword evidence="1" id="KW-0880">Kelch repeat</keyword>
<dbReference type="InterPro" id="IPR052456">
    <property type="entry name" value="CTLH_complex_component"/>
</dbReference>
<protein>
    <submittedName>
        <fullName evidence="4">Muskelin n-terminus domain-containing protein</fullName>
    </submittedName>
</protein>